<evidence type="ECO:0000259" key="14">
    <source>
        <dbReference type="PROSITE" id="PS50222"/>
    </source>
</evidence>
<evidence type="ECO:0000256" key="4">
    <source>
        <dbReference type="ARBA" id="ARBA00009351"/>
    </source>
</evidence>
<dbReference type="Gene3D" id="1.10.287.1490">
    <property type="match status" value="1"/>
</dbReference>
<evidence type="ECO:0000256" key="9">
    <source>
        <dbReference type="ARBA" id="ARBA00023136"/>
    </source>
</evidence>
<comment type="subcellular location">
    <subcellularLocation>
        <location evidence="3">Cell membrane</location>
        <topology evidence="3">Peripheral membrane protein</topology>
        <orientation evidence="3">Cytoplasmic side</orientation>
    </subcellularLocation>
    <subcellularLocation>
        <location evidence="2">Cytoplasm</location>
        <location evidence="2">Cytoskeleton</location>
        <location evidence="2">Actin patch</location>
    </subcellularLocation>
    <subcellularLocation>
        <location evidence="1">Endosome membrane</location>
        <topology evidence="1">Peripheral membrane protein</topology>
        <orientation evidence="1">Cytoplasmic side</orientation>
    </subcellularLocation>
</comment>
<dbReference type="FunFam" id="1.10.238.10:FF:000271">
    <property type="entry name" value="Epidermal growth factor receptor substrate 15 homolog"/>
    <property type="match status" value="1"/>
</dbReference>
<keyword evidence="11" id="KW-0175">Coiled coil</keyword>
<comment type="similarity">
    <text evidence="4">Belongs to the PAN1 family.</text>
</comment>
<evidence type="ECO:0000256" key="6">
    <source>
        <dbReference type="ARBA" id="ARBA00022583"/>
    </source>
</evidence>
<feature type="compositionally biased region" description="Pro residues" evidence="12">
    <location>
        <begin position="9"/>
        <end position="24"/>
    </location>
</feature>
<feature type="domain" description="EH" evidence="13">
    <location>
        <begin position="229"/>
        <end position="318"/>
    </location>
</feature>
<evidence type="ECO:0000256" key="7">
    <source>
        <dbReference type="ARBA" id="ARBA00022737"/>
    </source>
</evidence>
<feature type="compositionally biased region" description="Pro residues" evidence="12">
    <location>
        <begin position="305"/>
        <end position="317"/>
    </location>
</feature>
<dbReference type="GO" id="GO:0005509">
    <property type="term" value="F:calcium ion binding"/>
    <property type="evidence" value="ECO:0007669"/>
    <property type="project" value="InterPro"/>
</dbReference>
<gene>
    <name evidence="15" type="ORF">L3Y34_018530</name>
</gene>
<dbReference type="PROSITE" id="PS00018">
    <property type="entry name" value="EF_HAND_1"/>
    <property type="match status" value="1"/>
</dbReference>
<keyword evidence="6" id="KW-0254">Endocytosis</keyword>
<dbReference type="AlphaFoldDB" id="A0AAE9DMB6"/>
<evidence type="ECO:0000256" key="3">
    <source>
        <dbReference type="ARBA" id="ARBA00004413"/>
    </source>
</evidence>
<dbReference type="InterPro" id="IPR011992">
    <property type="entry name" value="EF-hand-dom_pair"/>
</dbReference>
<dbReference type="SUPFAM" id="SSF47473">
    <property type="entry name" value="EF-hand"/>
    <property type="match status" value="2"/>
</dbReference>
<keyword evidence="10" id="KW-0206">Cytoskeleton</keyword>
<organism evidence="15 16">
    <name type="scientific">Caenorhabditis briggsae</name>
    <dbReference type="NCBI Taxonomy" id="6238"/>
    <lineage>
        <taxon>Eukaryota</taxon>
        <taxon>Metazoa</taxon>
        <taxon>Ecdysozoa</taxon>
        <taxon>Nematoda</taxon>
        <taxon>Chromadorea</taxon>
        <taxon>Rhabditida</taxon>
        <taxon>Rhabditina</taxon>
        <taxon>Rhabditomorpha</taxon>
        <taxon>Rhabditoidea</taxon>
        <taxon>Rhabditidae</taxon>
        <taxon>Peloderinae</taxon>
        <taxon>Caenorhabditis</taxon>
    </lineage>
</organism>
<protein>
    <submittedName>
        <fullName evidence="15">Uncharacterized protein</fullName>
    </submittedName>
</protein>
<dbReference type="Proteomes" id="UP000827892">
    <property type="component" value="Chromosome II"/>
</dbReference>
<evidence type="ECO:0000256" key="5">
    <source>
        <dbReference type="ARBA" id="ARBA00022490"/>
    </source>
</evidence>
<name>A0AAE9DMB6_CAEBR</name>
<keyword evidence="9" id="KW-0472">Membrane</keyword>
<dbReference type="InterPro" id="IPR002048">
    <property type="entry name" value="EF_hand_dom"/>
</dbReference>
<evidence type="ECO:0000313" key="16">
    <source>
        <dbReference type="Proteomes" id="UP000827892"/>
    </source>
</evidence>
<keyword evidence="5" id="KW-0963">Cytoplasm</keyword>
<evidence type="ECO:0000256" key="10">
    <source>
        <dbReference type="ARBA" id="ARBA00023212"/>
    </source>
</evidence>
<feature type="region of interest" description="Disordered" evidence="12">
    <location>
        <begin position="1"/>
        <end position="52"/>
    </location>
</feature>
<evidence type="ECO:0000256" key="8">
    <source>
        <dbReference type="ARBA" id="ARBA00022837"/>
    </source>
</evidence>
<evidence type="ECO:0000256" key="12">
    <source>
        <dbReference type="SAM" id="MobiDB-lite"/>
    </source>
</evidence>
<dbReference type="CDD" id="cd00052">
    <property type="entry name" value="EH"/>
    <property type="match status" value="2"/>
</dbReference>
<feature type="region of interest" description="Disordered" evidence="12">
    <location>
        <begin position="304"/>
        <end position="337"/>
    </location>
</feature>
<dbReference type="GO" id="GO:0006897">
    <property type="term" value="P:endocytosis"/>
    <property type="evidence" value="ECO:0007669"/>
    <property type="project" value="UniProtKB-KW"/>
</dbReference>
<evidence type="ECO:0000259" key="13">
    <source>
        <dbReference type="PROSITE" id="PS50031"/>
    </source>
</evidence>
<dbReference type="EMBL" id="CP090892">
    <property type="protein sequence ID" value="ULU06791.1"/>
    <property type="molecule type" value="Genomic_DNA"/>
</dbReference>
<accession>A0AAE9DMB6</accession>
<dbReference type="PANTHER" id="PTHR11216:SF176">
    <property type="entry name" value="EPIDERMAL GROWTH FACTOR RECEPTOR PATHWAY SUBSTRATE CLONE 15, ISOFORM A"/>
    <property type="match status" value="1"/>
</dbReference>
<dbReference type="PROSITE" id="PS50222">
    <property type="entry name" value="EF_HAND_2"/>
    <property type="match status" value="1"/>
</dbReference>
<dbReference type="InterPro" id="IPR000261">
    <property type="entry name" value="EH_dom"/>
</dbReference>
<keyword evidence="7" id="KW-0677">Repeat</keyword>
<dbReference type="SMART" id="SM00027">
    <property type="entry name" value="EH"/>
    <property type="match status" value="2"/>
</dbReference>
<dbReference type="FunFam" id="1.10.238.10:FF:000349">
    <property type="entry name" value="Actin cytoskeleton-regulatory complex protein PAN1"/>
    <property type="match status" value="1"/>
</dbReference>
<dbReference type="PANTHER" id="PTHR11216">
    <property type="entry name" value="EH DOMAIN"/>
    <property type="match status" value="1"/>
</dbReference>
<sequence length="686" mass="74976">MQHHFQPNFPSPGRAPPVPPPPHPSHPHSIPSQQSSPAHPSTGLPPHWPITPSDQAKYDSIFQSLNPVNGKLSGAHVRPVLMNSGLDPHALARIWELSDQDKDGSLDRIEMSVALHLVYRTLQSDPIPAQLPPNLIHPSKAMFAHRSPNFAAPPHPPRPMMGSRAGSVTSLDDVNMSQSYSATMPRTQQVPVNRAYSAQPNGARTSGASTPISTSHSVHSLSGGEWPIYTADHADLFAQTDTNRDGLVDGQDMRGPMMTTGLSPTILAHVWALADIKKCGQLNLEQFALIMHLMEMAKRGEPLPSELPPHLLPPSFRPPTESAAHHQPVQSVSTPQLPEATSMEIKEALEGENEEMKQLAEAIQSMVIERKTAEEAVVQLEADMTVKNSKIKNLQVELATLESTVKQLERQKTEATRRLADYDTQIEQLEGACKAQREKKEDTEKRLQQIDEEAKNAEECKANDEKETEELKREIEMLDNQFKTVRGEVVKETTKREHMVAELTTLERKEARDQIQIEKLDAATEKTTQLTEQVSAAVEKSEEEMISTFRGQPHLLNTVIDQTLLSDDTVYGETAGASSQNHIQQPPDPFASARTNPAADPFAQGDPFGSSGHFDAAFPTDPFAQGGFPADAGFNSSAPAKPAPPRPAPPKSARETPVNDPFAPSQGQASQPAGFANFADFGSAFN</sequence>
<dbReference type="Pfam" id="PF12763">
    <property type="entry name" value="EH"/>
    <property type="match status" value="2"/>
</dbReference>
<evidence type="ECO:0000256" key="11">
    <source>
        <dbReference type="SAM" id="Coils"/>
    </source>
</evidence>
<proteinExistence type="inferred from homology"/>
<feature type="domain" description="EF-hand" evidence="14">
    <location>
        <begin position="86"/>
        <end position="121"/>
    </location>
</feature>
<feature type="coiled-coil region" evidence="11">
    <location>
        <begin position="342"/>
        <end position="488"/>
    </location>
</feature>
<feature type="compositionally biased region" description="Pro residues" evidence="12">
    <location>
        <begin position="641"/>
        <end position="650"/>
    </location>
</feature>
<evidence type="ECO:0000313" key="15">
    <source>
        <dbReference type="EMBL" id="ULU06791.1"/>
    </source>
</evidence>
<reference evidence="15 16" key="1">
    <citation type="submission" date="2022-05" db="EMBL/GenBank/DDBJ databases">
        <title>Chromosome-level reference genomes for two strains of Caenorhabditis briggsae: an improved platform for comparative genomics.</title>
        <authorList>
            <person name="Stevens L."/>
            <person name="Andersen E.C."/>
        </authorList>
    </citation>
    <scope>NUCLEOTIDE SEQUENCE [LARGE SCALE GENOMIC DNA]</scope>
    <source>
        <strain evidence="15">QX1410_ONT</strain>
        <tissue evidence="15">Whole-organism</tissue>
    </source>
</reference>
<dbReference type="InterPro" id="IPR018247">
    <property type="entry name" value="EF_Hand_1_Ca_BS"/>
</dbReference>
<evidence type="ECO:0000256" key="2">
    <source>
        <dbReference type="ARBA" id="ARBA00004134"/>
    </source>
</evidence>
<feature type="region of interest" description="Disordered" evidence="12">
    <location>
        <begin position="575"/>
        <end position="686"/>
    </location>
</feature>
<dbReference type="Gene3D" id="1.10.238.10">
    <property type="entry name" value="EF-hand"/>
    <property type="match status" value="2"/>
</dbReference>
<dbReference type="GO" id="GO:0005886">
    <property type="term" value="C:plasma membrane"/>
    <property type="evidence" value="ECO:0007669"/>
    <property type="project" value="UniProtKB-SubCell"/>
</dbReference>
<feature type="compositionally biased region" description="Low complexity" evidence="12">
    <location>
        <begin position="27"/>
        <end position="41"/>
    </location>
</feature>
<evidence type="ECO:0000256" key="1">
    <source>
        <dbReference type="ARBA" id="ARBA00004125"/>
    </source>
</evidence>
<feature type="domain" description="EH" evidence="13">
    <location>
        <begin position="54"/>
        <end position="142"/>
    </location>
</feature>
<dbReference type="PROSITE" id="PS50031">
    <property type="entry name" value="EH"/>
    <property type="match status" value="2"/>
</dbReference>
<dbReference type="GO" id="GO:0010008">
    <property type="term" value="C:endosome membrane"/>
    <property type="evidence" value="ECO:0007669"/>
    <property type="project" value="UniProtKB-SubCell"/>
</dbReference>
<keyword evidence="8" id="KW-0106">Calcium</keyword>